<dbReference type="PANTHER" id="PTHR12599:SF0">
    <property type="entry name" value="PTERIN-4-ALPHA-CARBINOLAMINE DEHYDRATASE"/>
    <property type="match status" value="1"/>
</dbReference>
<evidence type="ECO:0000313" key="5">
    <source>
        <dbReference type="EMBL" id="OQX04207.1"/>
    </source>
</evidence>
<comment type="catalytic activity">
    <reaction evidence="1 4">
        <text>(4aS,6R)-4a-hydroxy-L-erythro-5,6,7,8-tetrahydrobiopterin = (6R)-L-erythro-6,7-dihydrobiopterin + H2O</text>
        <dbReference type="Rhea" id="RHEA:11920"/>
        <dbReference type="ChEBI" id="CHEBI:15377"/>
        <dbReference type="ChEBI" id="CHEBI:15642"/>
        <dbReference type="ChEBI" id="CHEBI:43120"/>
        <dbReference type="EC" id="4.2.1.96"/>
    </reaction>
</comment>
<dbReference type="NCBIfam" id="NF002018">
    <property type="entry name" value="PRK00823.1-3"/>
    <property type="match status" value="1"/>
</dbReference>
<dbReference type="SUPFAM" id="SSF55248">
    <property type="entry name" value="PCD-like"/>
    <property type="match status" value="1"/>
</dbReference>
<sequence>MIEKLSDEALAVVLEGLPGWILRDAKLHRVLTFADFVEAFGFMTQVALVAERMNHHPEWCNVYKTLAISLTTHDAGGISHRDIELAQTINRLAGYPV</sequence>
<dbReference type="Gene3D" id="3.30.1360.20">
    <property type="entry name" value="Transcriptional coactivator/pterin dehydratase"/>
    <property type="match status" value="1"/>
</dbReference>
<accession>A0A1Y1QFI8</accession>
<dbReference type="InterPro" id="IPR036428">
    <property type="entry name" value="PCD_sf"/>
</dbReference>
<organism evidence="5 6">
    <name type="scientific">Thiothrix lacustris</name>
    <dbReference type="NCBI Taxonomy" id="525917"/>
    <lineage>
        <taxon>Bacteria</taxon>
        <taxon>Pseudomonadati</taxon>
        <taxon>Pseudomonadota</taxon>
        <taxon>Gammaproteobacteria</taxon>
        <taxon>Thiotrichales</taxon>
        <taxon>Thiotrichaceae</taxon>
        <taxon>Thiothrix</taxon>
    </lineage>
</organism>
<evidence type="ECO:0000256" key="2">
    <source>
        <dbReference type="ARBA" id="ARBA00006472"/>
    </source>
</evidence>
<dbReference type="STRING" id="1123401.GCA_000621325_02242"/>
<dbReference type="GO" id="GO:0006729">
    <property type="term" value="P:tetrahydrobiopterin biosynthetic process"/>
    <property type="evidence" value="ECO:0007669"/>
    <property type="project" value="InterPro"/>
</dbReference>
<dbReference type="eggNOG" id="COG2154">
    <property type="taxonomic scope" value="Bacteria"/>
</dbReference>
<name>A0A1Y1QFI8_9GAMM</name>
<comment type="caution">
    <text evidence="5">The sequence shown here is derived from an EMBL/GenBank/DDBJ whole genome shotgun (WGS) entry which is preliminary data.</text>
</comment>
<dbReference type="CDD" id="cd00914">
    <property type="entry name" value="PCD_DCoH_subfamily_b"/>
    <property type="match status" value="1"/>
</dbReference>
<comment type="similarity">
    <text evidence="2 4">Belongs to the pterin-4-alpha-carbinolamine dehydratase family.</text>
</comment>
<dbReference type="HAMAP" id="MF_00434">
    <property type="entry name" value="Pterin_4_alpha"/>
    <property type="match status" value="1"/>
</dbReference>
<dbReference type="GO" id="GO:0008124">
    <property type="term" value="F:4-alpha-hydroxytetrahydrobiopterin dehydratase activity"/>
    <property type="evidence" value="ECO:0007669"/>
    <property type="project" value="UniProtKB-UniRule"/>
</dbReference>
<evidence type="ECO:0000256" key="1">
    <source>
        <dbReference type="ARBA" id="ARBA00001554"/>
    </source>
</evidence>
<dbReference type="Proteomes" id="UP000192491">
    <property type="component" value="Unassembled WGS sequence"/>
</dbReference>
<proteinExistence type="inferred from homology"/>
<dbReference type="PANTHER" id="PTHR12599">
    <property type="entry name" value="PTERIN-4-ALPHA-CARBINOLAMINE DEHYDRATASE"/>
    <property type="match status" value="1"/>
</dbReference>
<reference evidence="5 6" key="1">
    <citation type="submission" date="2017-01" db="EMBL/GenBank/DDBJ databases">
        <title>Novel large sulfur bacteria in the metagenomes of groundwater-fed chemosynthetic microbial mats in the Lake Huron basin.</title>
        <authorList>
            <person name="Sharrar A.M."/>
            <person name="Flood B.E."/>
            <person name="Bailey J.V."/>
            <person name="Jones D.S."/>
            <person name="Biddanda B."/>
            <person name="Ruberg S.A."/>
            <person name="Marcus D.N."/>
            <person name="Dick G.J."/>
        </authorList>
    </citation>
    <scope>NUCLEOTIDE SEQUENCE [LARGE SCALE GENOMIC DNA]</scope>
    <source>
        <strain evidence="5">A8</strain>
    </source>
</reference>
<protein>
    <recommendedName>
        <fullName evidence="4">Putative pterin-4-alpha-carbinolamine dehydratase</fullName>
        <shortName evidence="4">PHS</shortName>
        <ecNumber evidence="4">4.2.1.96</ecNumber>
    </recommendedName>
    <alternativeName>
        <fullName evidence="4">4-alpha-hydroxy-tetrahydropterin dehydratase</fullName>
    </alternativeName>
    <alternativeName>
        <fullName evidence="4">Pterin carbinolamine dehydratase</fullName>
        <shortName evidence="4">PCD</shortName>
    </alternativeName>
</protein>
<dbReference type="Pfam" id="PF01329">
    <property type="entry name" value="Pterin_4a"/>
    <property type="match status" value="1"/>
</dbReference>
<dbReference type="AlphaFoldDB" id="A0A1Y1QFI8"/>
<evidence type="ECO:0000313" key="6">
    <source>
        <dbReference type="Proteomes" id="UP000192491"/>
    </source>
</evidence>
<dbReference type="NCBIfam" id="NF002017">
    <property type="entry name" value="PRK00823.1-2"/>
    <property type="match status" value="1"/>
</dbReference>
<dbReference type="EC" id="4.2.1.96" evidence="4"/>
<dbReference type="InterPro" id="IPR001533">
    <property type="entry name" value="Pterin_deHydtase"/>
</dbReference>
<evidence type="ECO:0000256" key="4">
    <source>
        <dbReference type="HAMAP-Rule" id="MF_00434"/>
    </source>
</evidence>
<gene>
    <name evidence="5" type="ORF">BWK73_36985</name>
</gene>
<evidence type="ECO:0000256" key="3">
    <source>
        <dbReference type="ARBA" id="ARBA00023239"/>
    </source>
</evidence>
<keyword evidence="3 4" id="KW-0456">Lyase</keyword>
<dbReference type="EMBL" id="MTEJ01000351">
    <property type="protein sequence ID" value="OQX04207.1"/>
    <property type="molecule type" value="Genomic_DNA"/>
</dbReference>